<organism evidence="4 6">
    <name type="scientific">Rhodococcus pyridinivorans SB3094</name>
    <dbReference type="NCBI Taxonomy" id="1435356"/>
    <lineage>
        <taxon>Bacteria</taxon>
        <taxon>Bacillati</taxon>
        <taxon>Actinomycetota</taxon>
        <taxon>Actinomycetes</taxon>
        <taxon>Mycobacteriales</taxon>
        <taxon>Nocardiaceae</taxon>
        <taxon>Rhodococcus</taxon>
    </lineage>
</organism>
<evidence type="ECO:0000313" key="4">
    <source>
        <dbReference type="EMBL" id="AHD20956.1"/>
    </source>
</evidence>
<evidence type="ECO:0000313" key="5">
    <source>
        <dbReference type="EMBL" id="AHD21684.1"/>
    </source>
</evidence>
<dbReference type="AlphaFoldDB" id="V9XBY7"/>
<proteinExistence type="predicted"/>
<dbReference type="GO" id="GO:0045892">
    <property type="term" value="P:negative regulation of DNA-templated transcription"/>
    <property type="evidence" value="ECO:0007669"/>
    <property type="project" value="InterPro"/>
</dbReference>
<dbReference type="KEGG" id="rpy:Y013_13975"/>
<feature type="domain" description="Tetracycline repressor TetR C-terminal" evidence="3">
    <location>
        <begin position="21"/>
        <end position="132"/>
    </location>
</feature>
<gene>
    <name evidence="4" type="ORF">Y013_09855</name>
    <name evidence="5" type="ORF">Y013_13975</name>
</gene>
<dbReference type="EMBL" id="CP006996">
    <property type="protein sequence ID" value="AHD21684.1"/>
    <property type="molecule type" value="Genomic_DNA"/>
</dbReference>
<dbReference type="RefSeq" id="WP_024101785.1">
    <property type="nucleotide sequence ID" value="NC_023150.1"/>
</dbReference>
<dbReference type="GeneID" id="29940576"/>
<dbReference type="PATRIC" id="fig|1435356.3.peg.1974"/>
<evidence type="ECO:0000313" key="6">
    <source>
        <dbReference type="Proteomes" id="UP000018781"/>
    </source>
</evidence>
<dbReference type="Proteomes" id="UP000018781">
    <property type="component" value="Chromosome"/>
</dbReference>
<dbReference type="InterPro" id="IPR004111">
    <property type="entry name" value="Repressor_TetR_C"/>
</dbReference>
<evidence type="ECO:0000259" key="3">
    <source>
        <dbReference type="Pfam" id="PF02909"/>
    </source>
</evidence>
<evidence type="ECO:0000256" key="1">
    <source>
        <dbReference type="ARBA" id="ARBA00023015"/>
    </source>
</evidence>
<dbReference type="Gene3D" id="1.10.357.10">
    <property type="entry name" value="Tetracycline Repressor, domain 2"/>
    <property type="match status" value="1"/>
</dbReference>
<reference evidence="4 6" key="1">
    <citation type="journal article" date="2014" name="Genome Announc.">
        <title>Complete Genome of Rhodococcus pyridinivorans SB3094, a Methyl-Ethyl-Ketone-Degrading Bacterium Used for Bioaugmentation.</title>
        <authorList>
            <person name="Dueholm M.S."/>
            <person name="Albertsen M."/>
            <person name="D'Imperio S."/>
            <person name="Tale V.P."/>
            <person name="Lewis D."/>
            <person name="Nielsen P.H."/>
            <person name="Nielsen J.L."/>
        </authorList>
    </citation>
    <scope>NUCLEOTIDE SEQUENCE [LARGE SCALE GENOMIC DNA]</scope>
    <source>
        <strain evidence="4 6">SB3094</strain>
    </source>
</reference>
<dbReference type="SUPFAM" id="SSF48498">
    <property type="entry name" value="Tetracyclin repressor-like, C-terminal domain"/>
    <property type="match status" value="1"/>
</dbReference>
<dbReference type="KEGG" id="rpy:Y013_09855"/>
<name>V9XBY7_9NOCA</name>
<protein>
    <submittedName>
        <fullName evidence="4">TetR family transcriptional regulator</fullName>
    </submittedName>
</protein>
<dbReference type="InterPro" id="IPR036271">
    <property type="entry name" value="Tet_transcr_reg_TetR-rel_C_sf"/>
</dbReference>
<sequence>MVRLPAGSYRAGAEYRFAPLTGDVRADVLDVAEQSRAIHRRHPWLSQVTASTLGPNSMRYLDHLVGALAPAGLDPTATMTGVALLSGWVTNFAAQEAAGMSAGAAGGGAAHIAAMLEHGDYPHLTALMTGASAGGSAGDVADADSRSGADDGSDANDRAFRAGIDALLFGIAPTR</sequence>
<dbReference type="EMBL" id="CP006996">
    <property type="protein sequence ID" value="AHD20956.1"/>
    <property type="molecule type" value="Genomic_DNA"/>
</dbReference>
<keyword evidence="1" id="KW-0805">Transcription regulation</keyword>
<dbReference type="Pfam" id="PF02909">
    <property type="entry name" value="TetR_C_1"/>
    <property type="match status" value="1"/>
</dbReference>
<keyword evidence="2" id="KW-0804">Transcription</keyword>
<dbReference type="HOGENOM" id="CLU_069543_0_1_11"/>
<accession>V9XBY7</accession>
<evidence type="ECO:0000256" key="2">
    <source>
        <dbReference type="ARBA" id="ARBA00023163"/>
    </source>
</evidence>